<dbReference type="AlphaFoldDB" id="A0A0K2VIJ2"/>
<accession>A0A0K2VIJ2</accession>
<keyword evidence="1" id="KW-0472">Membrane</keyword>
<reference evidence="2" key="1">
    <citation type="submission" date="2014-05" db="EMBL/GenBank/DDBJ databases">
        <authorList>
            <person name="Chronopoulou M."/>
        </authorList>
    </citation>
    <scope>NUCLEOTIDE SEQUENCE</scope>
    <source>
        <tissue evidence="2">Whole organism</tissue>
    </source>
</reference>
<keyword evidence="1" id="KW-1133">Transmembrane helix</keyword>
<feature type="transmembrane region" description="Helical" evidence="1">
    <location>
        <begin position="12"/>
        <end position="30"/>
    </location>
</feature>
<evidence type="ECO:0000313" key="2">
    <source>
        <dbReference type="EMBL" id="CDW50022.1"/>
    </source>
</evidence>
<sequence length="81" mass="9755">RIKLIQFFSSFYYLHVVVILISCLICYTLIEKRFIYIFFFKCQFLLYILWCLASLGDCIFTYIHYICYIPSLHIFLLGVAC</sequence>
<name>A0A0K2VIJ2_LEPSM</name>
<evidence type="ECO:0000256" key="1">
    <source>
        <dbReference type="SAM" id="Phobius"/>
    </source>
</evidence>
<organism evidence="2">
    <name type="scientific">Lepeophtheirus salmonis</name>
    <name type="common">Salmon louse</name>
    <name type="synonym">Caligus salmonis</name>
    <dbReference type="NCBI Taxonomy" id="72036"/>
    <lineage>
        <taxon>Eukaryota</taxon>
        <taxon>Metazoa</taxon>
        <taxon>Ecdysozoa</taxon>
        <taxon>Arthropoda</taxon>
        <taxon>Crustacea</taxon>
        <taxon>Multicrustacea</taxon>
        <taxon>Hexanauplia</taxon>
        <taxon>Copepoda</taxon>
        <taxon>Siphonostomatoida</taxon>
        <taxon>Caligidae</taxon>
        <taxon>Lepeophtheirus</taxon>
    </lineage>
</organism>
<proteinExistence type="predicted"/>
<dbReference type="EMBL" id="HACA01032661">
    <property type="protein sequence ID" value="CDW50022.1"/>
    <property type="molecule type" value="Transcribed_RNA"/>
</dbReference>
<feature type="transmembrane region" description="Helical" evidence="1">
    <location>
        <begin position="37"/>
        <end position="56"/>
    </location>
</feature>
<protein>
    <submittedName>
        <fullName evidence="2">Uncharacterized protein</fullName>
    </submittedName>
</protein>
<feature type="non-terminal residue" evidence="2">
    <location>
        <position position="1"/>
    </location>
</feature>
<keyword evidence="1" id="KW-0812">Transmembrane</keyword>
<feature type="transmembrane region" description="Helical" evidence="1">
    <location>
        <begin position="62"/>
        <end position="80"/>
    </location>
</feature>